<evidence type="ECO:0000256" key="1">
    <source>
        <dbReference type="SAM" id="MobiDB-lite"/>
    </source>
</evidence>
<dbReference type="EMBL" id="ASPP01007220">
    <property type="protein sequence ID" value="ETO27497.1"/>
    <property type="molecule type" value="Genomic_DNA"/>
</dbReference>
<feature type="transmembrane region" description="Helical" evidence="2">
    <location>
        <begin position="384"/>
        <end position="407"/>
    </location>
</feature>
<evidence type="ECO:0000313" key="3">
    <source>
        <dbReference type="EMBL" id="ETO27497.1"/>
    </source>
</evidence>
<evidence type="ECO:0000313" key="4">
    <source>
        <dbReference type="Proteomes" id="UP000023152"/>
    </source>
</evidence>
<feature type="region of interest" description="Disordered" evidence="1">
    <location>
        <begin position="261"/>
        <end position="323"/>
    </location>
</feature>
<feature type="region of interest" description="Disordered" evidence="1">
    <location>
        <begin position="135"/>
        <end position="167"/>
    </location>
</feature>
<keyword evidence="2" id="KW-1133">Transmembrane helix</keyword>
<protein>
    <submittedName>
        <fullName evidence="3">Bromodomain-containing protein</fullName>
    </submittedName>
</protein>
<keyword evidence="4" id="KW-1185">Reference proteome</keyword>
<dbReference type="AlphaFoldDB" id="X6NQ60"/>
<reference evidence="3 4" key="1">
    <citation type="journal article" date="2013" name="Curr. Biol.">
        <title>The Genome of the Foraminiferan Reticulomyxa filosa.</title>
        <authorList>
            <person name="Glockner G."/>
            <person name="Hulsmann N."/>
            <person name="Schleicher M."/>
            <person name="Noegel A.A."/>
            <person name="Eichinger L."/>
            <person name="Gallinger C."/>
            <person name="Pawlowski J."/>
            <person name="Sierra R."/>
            <person name="Euteneuer U."/>
            <person name="Pillet L."/>
            <person name="Moustafa A."/>
            <person name="Platzer M."/>
            <person name="Groth M."/>
            <person name="Szafranski K."/>
            <person name="Schliwa M."/>
        </authorList>
    </citation>
    <scope>NUCLEOTIDE SEQUENCE [LARGE SCALE GENOMIC DNA]</scope>
</reference>
<evidence type="ECO:0000256" key="2">
    <source>
        <dbReference type="SAM" id="Phobius"/>
    </source>
</evidence>
<keyword evidence="2" id="KW-0472">Membrane</keyword>
<gene>
    <name evidence="3" type="ORF">RFI_09634</name>
</gene>
<comment type="caution">
    <text evidence="3">The sequence shown here is derived from an EMBL/GenBank/DDBJ whole genome shotgun (WGS) entry which is preliminary data.</text>
</comment>
<feature type="non-terminal residue" evidence="3">
    <location>
        <position position="411"/>
    </location>
</feature>
<proteinExistence type="predicted"/>
<feature type="compositionally biased region" description="Basic and acidic residues" evidence="1">
    <location>
        <begin position="150"/>
        <end position="162"/>
    </location>
</feature>
<feature type="compositionally biased region" description="Polar residues" evidence="1">
    <location>
        <begin position="313"/>
        <end position="323"/>
    </location>
</feature>
<organism evidence="3 4">
    <name type="scientific">Reticulomyxa filosa</name>
    <dbReference type="NCBI Taxonomy" id="46433"/>
    <lineage>
        <taxon>Eukaryota</taxon>
        <taxon>Sar</taxon>
        <taxon>Rhizaria</taxon>
        <taxon>Retaria</taxon>
        <taxon>Foraminifera</taxon>
        <taxon>Monothalamids</taxon>
        <taxon>Reticulomyxidae</taxon>
        <taxon>Reticulomyxa</taxon>
    </lineage>
</organism>
<name>X6NQ60_RETFI</name>
<sequence>MNFRLKLRADLKDLIRNSSTDQLLTALHSPNSPLRSQFIQFMAHSFVDWLSTENDIMDQDIKRQWSKALGMEMSTKALRTNGLSFERCLCWVQENEGIKANEEKQIQNITKNANNTKKKKRYVYIIKHIIKSYTNEPPEKTRKRAGSGKKAKDNNEMNHDSAMEDPGVLQSSITKQGVMASSNDIGTNNNVRKVNQMNENSEIFVLRKNSENIGRAPSNENVESSDSVSNVDHNFDIINNNNKKGIIIFFFGSTENKTKPAKKNVLESGDEETTGKNGKSPFAALSKNGSVTKDDNNRRRTFSVPLADFSPPNHGQNKVGTEQWNASSQRRTRAQHGMEEVVPVNELEVMTPEQEALICAKLPSLGESSCIEKRNDLLISKLKLCSVTFDFQSSVFFFLFFYFFIFLEEGG</sequence>
<dbReference type="Proteomes" id="UP000023152">
    <property type="component" value="Unassembled WGS sequence"/>
</dbReference>
<keyword evidence="2" id="KW-0812">Transmembrane</keyword>
<accession>X6NQ60</accession>